<feature type="signal peptide" evidence="5">
    <location>
        <begin position="1"/>
        <end position="21"/>
    </location>
</feature>
<keyword evidence="5" id="KW-0732">Signal</keyword>
<gene>
    <name evidence="7" type="primary">crtI</name>
    <name evidence="7" type="ORF">OM076_35820</name>
</gene>
<protein>
    <submittedName>
        <fullName evidence="7">Phytoene desaturase family protein</fullName>
        <ecNumber evidence="7">1.-.-.-</ecNumber>
    </submittedName>
</protein>
<feature type="chain" id="PRO_5040748779" evidence="5">
    <location>
        <begin position="22"/>
        <end position="486"/>
    </location>
</feature>
<evidence type="ECO:0000256" key="5">
    <source>
        <dbReference type="SAM" id="SignalP"/>
    </source>
</evidence>
<sequence length="486" mass="52726">MRIAVIGAGLGGLALALRLQAAGCEVTVLEQRGVPGGRIGRLQDAGYTWDTGASLITMPWLLEETFAAGGIDLHSEVSLRRLDPLYRLRWASDPRTFHFADCAERLREEVAKFSSRDARRVGDFLEAAGRIYEHAVLDVGRRPCGDLRTLTPKLPALLRLDALMPLHRFVSHFFHHPRVREAFSFHSLFIGGDPFRVPAIYASLVYLQVLDGGWYADGGVLSLVEPIARRLDVRCGARVVAVETAGGRVRGVRLEDGERIAADVVVSNADVLRTDALLDRPASGRARRSTMSCFLLHLGLDRRFEELAHHTLLVGPDYRDFVQSVTQGRRPPRTFCAYVHAPARTQPSMAPPGADALSFLLPVANLRAGFDWEREADGLRAAFVADLERSFGLPGLDAAVTVEHRMTPPDFAHELGAVDGNAFSLEPTLLQSAAFRPPNRVAGVAGMYHVGAGTHPGAGIPGVLIGAAITSELVLADARRRGGGRA</sequence>
<comment type="pathway">
    <text evidence="1 4">Carotenoid biosynthesis.</text>
</comment>
<dbReference type="InterPro" id="IPR014105">
    <property type="entry name" value="Carotenoid/retinoid_OxRdtase"/>
</dbReference>
<evidence type="ECO:0000256" key="3">
    <source>
        <dbReference type="ARBA" id="ARBA00023002"/>
    </source>
</evidence>
<evidence type="ECO:0000313" key="8">
    <source>
        <dbReference type="Proteomes" id="UP001149140"/>
    </source>
</evidence>
<dbReference type="AlphaFoldDB" id="A0A9X3S734"/>
<comment type="similarity">
    <text evidence="4">Belongs to the carotenoid/retinoid oxidoreductase family.</text>
</comment>
<keyword evidence="3 4" id="KW-0560">Oxidoreductase</keyword>
<dbReference type="Gene3D" id="3.50.50.60">
    <property type="entry name" value="FAD/NAD(P)-binding domain"/>
    <property type="match status" value="2"/>
</dbReference>
<keyword evidence="8" id="KW-1185">Reference proteome</keyword>
<name>A0A9X3S734_9ACTN</name>
<dbReference type="SUPFAM" id="SSF51905">
    <property type="entry name" value="FAD/NAD(P)-binding domain"/>
    <property type="match status" value="1"/>
</dbReference>
<dbReference type="Proteomes" id="UP001149140">
    <property type="component" value="Unassembled WGS sequence"/>
</dbReference>
<evidence type="ECO:0000259" key="6">
    <source>
        <dbReference type="Pfam" id="PF01593"/>
    </source>
</evidence>
<dbReference type="GO" id="GO:0016491">
    <property type="term" value="F:oxidoreductase activity"/>
    <property type="evidence" value="ECO:0007669"/>
    <property type="project" value="UniProtKB-KW"/>
</dbReference>
<dbReference type="NCBIfam" id="TIGR02734">
    <property type="entry name" value="crtI_fam"/>
    <property type="match status" value="1"/>
</dbReference>
<dbReference type="RefSeq" id="WP_270044951.1">
    <property type="nucleotide sequence ID" value="NZ_JAPDOD010000050.1"/>
</dbReference>
<proteinExistence type="inferred from homology"/>
<reference evidence="7" key="1">
    <citation type="submission" date="2022-10" db="EMBL/GenBank/DDBJ databases">
        <title>The WGS of Solirubrobacter ginsenosidimutans DSM 21036.</title>
        <authorList>
            <person name="Jiang Z."/>
        </authorList>
    </citation>
    <scope>NUCLEOTIDE SEQUENCE</scope>
    <source>
        <strain evidence="7">DSM 21036</strain>
    </source>
</reference>
<dbReference type="GO" id="GO:0016117">
    <property type="term" value="P:carotenoid biosynthetic process"/>
    <property type="evidence" value="ECO:0007669"/>
    <property type="project" value="UniProtKB-KW"/>
</dbReference>
<dbReference type="EMBL" id="JAPDOD010000050">
    <property type="protein sequence ID" value="MDA0165691.1"/>
    <property type="molecule type" value="Genomic_DNA"/>
</dbReference>
<evidence type="ECO:0000256" key="2">
    <source>
        <dbReference type="ARBA" id="ARBA00022746"/>
    </source>
</evidence>
<dbReference type="Pfam" id="PF01593">
    <property type="entry name" value="Amino_oxidase"/>
    <property type="match status" value="1"/>
</dbReference>
<evidence type="ECO:0000256" key="4">
    <source>
        <dbReference type="RuleBase" id="RU362075"/>
    </source>
</evidence>
<dbReference type="PANTHER" id="PTHR43734:SF1">
    <property type="entry name" value="PHYTOENE DESATURASE"/>
    <property type="match status" value="1"/>
</dbReference>
<keyword evidence="2 4" id="KW-0125">Carotenoid biosynthesis</keyword>
<dbReference type="EC" id="1.-.-.-" evidence="7"/>
<feature type="domain" description="Amine oxidase" evidence="6">
    <location>
        <begin position="10"/>
        <end position="472"/>
    </location>
</feature>
<dbReference type="InterPro" id="IPR036188">
    <property type="entry name" value="FAD/NAD-bd_sf"/>
</dbReference>
<dbReference type="PANTHER" id="PTHR43734">
    <property type="entry name" value="PHYTOENE DESATURASE"/>
    <property type="match status" value="1"/>
</dbReference>
<evidence type="ECO:0000256" key="1">
    <source>
        <dbReference type="ARBA" id="ARBA00004829"/>
    </source>
</evidence>
<dbReference type="InterPro" id="IPR002937">
    <property type="entry name" value="Amino_oxidase"/>
</dbReference>
<accession>A0A9X3S734</accession>
<evidence type="ECO:0000313" key="7">
    <source>
        <dbReference type="EMBL" id="MDA0165691.1"/>
    </source>
</evidence>
<comment type="caution">
    <text evidence="7">The sequence shown here is derived from an EMBL/GenBank/DDBJ whole genome shotgun (WGS) entry which is preliminary data.</text>
</comment>
<organism evidence="7 8">
    <name type="scientific">Solirubrobacter ginsenosidimutans</name>
    <dbReference type="NCBI Taxonomy" id="490573"/>
    <lineage>
        <taxon>Bacteria</taxon>
        <taxon>Bacillati</taxon>
        <taxon>Actinomycetota</taxon>
        <taxon>Thermoleophilia</taxon>
        <taxon>Solirubrobacterales</taxon>
        <taxon>Solirubrobacteraceae</taxon>
        <taxon>Solirubrobacter</taxon>
    </lineage>
</organism>